<dbReference type="OrthoDB" id="9889709at2759"/>
<dbReference type="SMART" id="SM00110">
    <property type="entry name" value="C1Q"/>
    <property type="match status" value="1"/>
</dbReference>
<dbReference type="PRINTS" id="PR00007">
    <property type="entry name" value="COMPLEMNTC1Q"/>
</dbReference>
<comment type="subcellular location">
    <subcellularLocation>
        <location evidence="1">Secreted</location>
    </subcellularLocation>
</comment>
<evidence type="ECO:0000256" key="3">
    <source>
        <dbReference type="ARBA" id="ARBA00022729"/>
    </source>
</evidence>
<dbReference type="AlphaFoldDB" id="A0A8B7Z2H1"/>
<gene>
    <name evidence="7" type="primary">LOC110983863</name>
</gene>
<dbReference type="OMA" id="WSITSAK"/>
<organism evidence="6 7">
    <name type="scientific">Acanthaster planci</name>
    <name type="common">Crown-of-thorns starfish</name>
    <dbReference type="NCBI Taxonomy" id="133434"/>
    <lineage>
        <taxon>Eukaryota</taxon>
        <taxon>Metazoa</taxon>
        <taxon>Echinodermata</taxon>
        <taxon>Eleutherozoa</taxon>
        <taxon>Asterozoa</taxon>
        <taxon>Asteroidea</taxon>
        <taxon>Valvatacea</taxon>
        <taxon>Valvatida</taxon>
        <taxon>Acanthasteridae</taxon>
        <taxon>Acanthaster</taxon>
    </lineage>
</organism>
<keyword evidence="3" id="KW-0732">Signal</keyword>
<feature type="region of interest" description="Disordered" evidence="4">
    <location>
        <begin position="99"/>
        <end position="180"/>
    </location>
</feature>
<dbReference type="SUPFAM" id="SSF49842">
    <property type="entry name" value="TNF-like"/>
    <property type="match status" value="1"/>
</dbReference>
<sequence>MVFTATNFRSVLTSPYGELRVEAAKQTLLSVSSYNLGPRRHCLKLVTQIRMELTRLLVLLWSITSAKVLSVNSTVTVETTSSTCCHCTHGVPGVPGIPAVPAPRGPMGPKGDPGTPGEAGTKGSKGDMGSDGSQGVPGERGESGVGVEGPPGERGLPGQRGLKGESGTPGPAGPMGPKGDACASIPQVAFTVARVTSYSSSGGHLTYDQNVFNTGADFDLPTGTFTCSVPGIYVFTFSVLKEPVAAEVYVHLFKNTERTVTAFARNSMYHQISSSSVMSLVANDQVYLQLFGQVHGTTANFTSFAGFLLYPN</sequence>
<protein>
    <submittedName>
        <fullName evidence="7">Collagen alpha-1(X) chain-like</fullName>
    </submittedName>
</protein>
<dbReference type="InterPro" id="IPR008983">
    <property type="entry name" value="Tumour_necrosis_fac-like_dom"/>
</dbReference>
<dbReference type="Proteomes" id="UP000694845">
    <property type="component" value="Unplaced"/>
</dbReference>
<dbReference type="InterPro" id="IPR008160">
    <property type="entry name" value="Collagen"/>
</dbReference>
<dbReference type="PANTHER" id="PTHR15427">
    <property type="entry name" value="EMILIN ELASTIN MICROFIBRIL INTERFACE-LOCATED PROTEIN ELASTIN MICROFIBRIL INTERFACER"/>
    <property type="match status" value="1"/>
</dbReference>
<dbReference type="Gene3D" id="2.60.120.40">
    <property type="match status" value="1"/>
</dbReference>
<proteinExistence type="predicted"/>
<dbReference type="GO" id="GO:0005581">
    <property type="term" value="C:collagen trimer"/>
    <property type="evidence" value="ECO:0007669"/>
    <property type="project" value="UniProtKB-KW"/>
</dbReference>
<accession>A0A8B7Z2H1</accession>
<dbReference type="KEGG" id="aplc:110983863"/>
<dbReference type="PROSITE" id="PS50871">
    <property type="entry name" value="C1Q"/>
    <property type="match status" value="1"/>
</dbReference>
<evidence type="ECO:0000313" key="6">
    <source>
        <dbReference type="Proteomes" id="UP000694845"/>
    </source>
</evidence>
<dbReference type="GeneID" id="110983863"/>
<name>A0A8B7Z2H1_ACAPL</name>
<keyword evidence="2" id="KW-0964">Secreted</keyword>
<keyword evidence="6" id="KW-1185">Reference proteome</keyword>
<dbReference type="Pfam" id="PF01391">
    <property type="entry name" value="Collagen"/>
    <property type="match status" value="1"/>
</dbReference>
<evidence type="ECO:0000259" key="5">
    <source>
        <dbReference type="PROSITE" id="PS50871"/>
    </source>
</evidence>
<dbReference type="RefSeq" id="XP_022099172.1">
    <property type="nucleotide sequence ID" value="XM_022243480.1"/>
</dbReference>
<feature type="domain" description="C1q" evidence="5">
    <location>
        <begin position="183"/>
        <end position="312"/>
    </location>
</feature>
<evidence type="ECO:0000256" key="4">
    <source>
        <dbReference type="SAM" id="MobiDB-lite"/>
    </source>
</evidence>
<dbReference type="Pfam" id="PF00386">
    <property type="entry name" value="C1q"/>
    <property type="match status" value="1"/>
</dbReference>
<reference evidence="7" key="1">
    <citation type="submission" date="2025-08" db="UniProtKB">
        <authorList>
            <consortium name="RefSeq"/>
        </authorList>
    </citation>
    <scope>IDENTIFICATION</scope>
</reference>
<feature type="compositionally biased region" description="Low complexity" evidence="4">
    <location>
        <begin position="150"/>
        <end position="160"/>
    </location>
</feature>
<evidence type="ECO:0000256" key="1">
    <source>
        <dbReference type="ARBA" id="ARBA00004613"/>
    </source>
</evidence>
<evidence type="ECO:0000256" key="2">
    <source>
        <dbReference type="ARBA" id="ARBA00022525"/>
    </source>
</evidence>
<dbReference type="InterPro" id="IPR001073">
    <property type="entry name" value="C1q_dom"/>
</dbReference>
<dbReference type="InterPro" id="IPR050392">
    <property type="entry name" value="Collagen/C1q_domain"/>
</dbReference>
<dbReference type="PANTHER" id="PTHR15427:SF33">
    <property type="entry name" value="COLLAGEN IV NC1 DOMAIN-CONTAINING PROTEIN"/>
    <property type="match status" value="1"/>
</dbReference>
<evidence type="ECO:0000313" key="7">
    <source>
        <dbReference type="RefSeq" id="XP_022099172.1"/>
    </source>
</evidence>